<dbReference type="GO" id="GO:0006888">
    <property type="term" value="P:endoplasmic reticulum to Golgi vesicle-mediated transport"/>
    <property type="evidence" value="ECO:0007669"/>
    <property type="project" value="TreeGrafter"/>
</dbReference>
<evidence type="ECO:0000256" key="2">
    <source>
        <dbReference type="ARBA" id="ARBA00022574"/>
    </source>
</evidence>
<dbReference type="FunFam" id="2.130.10.10:FF:000016">
    <property type="entry name" value="Coatomer alpha subunit, putative"/>
    <property type="match status" value="1"/>
</dbReference>
<dbReference type="SMART" id="SM00320">
    <property type="entry name" value="WD40"/>
    <property type="match status" value="6"/>
</dbReference>
<dbReference type="Proteomes" id="UP000596661">
    <property type="component" value="Chromosome 2"/>
</dbReference>
<keyword evidence="3" id="KW-0677">Repeat</keyword>
<keyword evidence="2 7" id="KW-0853">WD repeat</keyword>
<keyword evidence="4" id="KW-0968">Cytoplasmic vesicle</keyword>
<dbReference type="PRINTS" id="PR00320">
    <property type="entry name" value="GPROTEINBRPT"/>
</dbReference>
<organism evidence="8 9">
    <name type="scientific">Cannabis sativa</name>
    <name type="common">Hemp</name>
    <name type="synonym">Marijuana</name>
    <dbReference type="NCBI Taxonomy" id="3483"/>
    <lineage>
        <taxon>Eukaryota</taxon>
        <taxon>Viridiplantae</taxon>
        <taxon>Streptophyta</taxon>
        <taxon>Embryophyta</taxon>
        <taxon>Tracheophyta</taxon>
        <taxon>Spermatophyta</taxon>
        <taxon>Magnoliopsida</taxon>
        <taxon>eudicotyledons</taxon>
        <taxon>Gunneridae</taxon>
        <taxon>Pentapetalae</taxon>
        <taxon>rosids</taxon>
        <taxon>fabids</taxon>
        <taxon>Rosales</taxon>
        <taxon>Cannabaceae</taxon>
        <taxon>Cannabis</taxon>
    </lineage>
</organism>
<feature type="repeat" description="WD" evidence="7">
    <location>
        <begin position="173"/>
        <end position="216"/>
    </location>
</feature>
<evidence type="ECO:0000256" key="7">
    <source>
        <dbReference type="PROSITE-ProRule" id="PRU00221"/>
    </source>
</evidence>
<reference evidence="8" key="2">
    <citation type="submission" date="2021-03" db="UniProtKB">
        <authorList>
            <consortium name="EnsemblPlants"/>
        </authorList>
    </citation>
    <scope>IDENTIFICATION</scope>
</reference>
<dbReference type="GO" id="GO:0006891">
    <property type="term" value="P:intra-Golgi vesicle-mediated transport"/>
    <property type="evidence" value="ECO:0007669"/>
    <property type="project" value="TreeGrafter"/>
</dbReference>
<proteinExistence type="predicted"/>
<evidence type="ECO:0000256" key="1">
    <source>
        <dbReference type="ARBA" id="ARBA00004156"/>
    </source>
</evidence>
<dbReference type="AlphaFoldDB" id="A0A803NZY6"/>
<feature type="repeat" description="WD" evidence="7">
    <location>
        <begin position="3"/>
        <end position="44"/>
    </location>
</feature>
<comment type="subcellular location">
    <subcellularLocation>
        <location evidence="1">Cytoplasmic vesicle membrane</location>
    </subcellularLocation>
</comment>
<dbReference type="InterPro" id="IPR015943">
    <property type="entry name" value="WD40/YVTN_repeat-like_dom_sf"/>
</dbReference>
<sequence>MEFAQNSERVKSVDVHPTHPWILTSLYSGTVTIWNHQSQKLEKSFEVTNSPVRSAKFIASKNWIVTGSDDGFIRVYNYETMEKIIEVEAHKDFIRCVVVHPNLPYLVSSSDDKSIKLWDWEKGWICTQIFEGHSHYVMQVAFNPNDSNIFTSASLDGTIMTWNIGSPTPKFTLNGHLKGVNCIVYFNSGDKTYLLSGSDDFTAKIWDCETQTCVQTLEGHLHNVSALCVLPELSIVITASEDGTARLWHTFTYKLENTFNYDLGRVWAVGSIKGNQVIFGFDKGFCIVKIMNGGDSVSSGQA</sequence>
<dbReference type="InterPro" id="IPR036322">
    <property type="entry name" value="WD40_repeat_dom_sf"/>
</dbReference>
<evidence type="ECO:0000256" key="5">
    <source>
        <dbReference type="ARBA" id="ARBA00025536"/>
    </source>
</evidence>
<feature type="repeat" description="WD" evidence="7">
    <location>
        <begin position="130"/>
        <end position="172"/>
    </location>
</feature>
<dbReference type="InterPro" id="IPR020472">
    <property type="entry name" value="WD40_PAC1"/>
</dbReference>
<dbReference type="PROSITE" id="PS50082">
    <property type="entry name" value="WD_REPEATS_2"/>
    <property type="match status" value="6"/>
</dbReference>
<evidence type="ECO:0000313" key="8">
    <source>
        <dbReference type="EnsemblPlants" id="cds.evm.model.02.3081"/>
    </source>
</evidence>
<evidence type="ECO:0000256" key="4">
    <source>
        <dbReference type="ARBA" id="ARBA00023329"/>
    </source>
</evidence>
<feature type="repeat" description="WD" evidence="7">
    <location>
        <begin position="87"/>
        <end position="119"/>
    </location>
</feature>
<dbReference type="Gene3D" id="2.130.10.10">
    <property type="entry name" value="YVTN repeat-like/Quinoprotein amine dehydrogenase"/>
    <property type="match status" value="1"/>
</dbReference>
<feature type="repeat" description="WD" evidence="7">
    <location>
        <begin position="217"/>
        <end position="258"/>
    </location>
</feature>
<evidence type="ECO:0000256" key="3">
    <source>
        <dbReference type="ARBA" id="ARBA00022737"/>
    </source>
</evidence>
<evidence type="ECO:0000256" key="6">
    <source>
        <dbReference type="ARBA" id="ARBA00032920"/>
    </source>
</evidence>
<dbReference type="PANTHER" id="PTHR19876:SF68">
    <property type="entry name" value="COATOMER SUBUNIT BETA'-2"/>
    <property type="match status" value="1"/>
</dbReference>
<feature type="repeat" description="WD" evidence="7">
    <location>
        <begin position="45"/>
        <end position="86"/>
    </location>
</feature>
<dbReference type="OMA" id="HTNNVCA"/>
<dbReference type="Gramene" id="evm.model.02.3081">
    <property type="protein sequence ID" value="cds.evm.model.02.3081"/>
    <property type="gene ID" value="evm.TU.02.3081"/>
</dbReference>
<dbReference type="GO" id="GO:0006890">
    <property type="term" value="P:retrograde vesicle-mediated transport, Golgi to endoplasmic reticulum"/>
    <property type="evidence" value="ECO:0007669"/>
    <property type="project" value="TreeGrafter"/>
</dbReference>
<dbReference type="SUPFAM" id="SSF50978">
    <property type="entry name" value="WD40 repeat-like"/>
    <property type="match status" value="1"/>
</dbReference>
<dbReference type="PANTHER" id="PTHR19876">
    <property type="entry name" value="COATOMER"/>
    <property type="match status" value="1"/>
</dbReference>
<dbReference type="GO" id="GO:0006886">
    <property type="term" value="P:intracellular protein transport"/>
    <property type="evidence" value="ECO:0007669"/>
    <property type="project" value="TreeGrafter"/>
</dbReference>
<dbReference type="InterPro" id="IPR050844">
    <property type="entry name" value="Coatomer_complex_subunit"/>
</dbReference>
<evidence type="ECO:0000313" key="9">
    <source>
        <dbReference type="Proteomes" id="UP000596661"/>
    </source>
</evidence>
<protein>
    <recommendedName>
        <fullName evidence="6">Beta'-coat protein</fullName>
    </recommendedName>
</protein>
<dbReference type="EMBL" id="UZAU01000244">
    <property type="status" value="NOT_ANNOTATED_CDS"/>
    <property type="molecule type" value="Genomic_DNA"/>
</dbReference>
<dbReference type="CDD" id="cd00200">
    <property type="entry name" value="WD40"/>
    <property type="match status" value="1"/>
</dbReference>
<accession>A0A803NZY6</accession>
<dbReference type="GO" id="GO:0030126">
    <property type="term" value="C:COPI vesicle coat"/>
    <property type="evidence" value="ECO:0007669"/>
    <property type="project" value="TreeGrafter"/>
</dbReference>
<reference evidence="8" key="1">
    <citation type="submission" date="2018-11" db="EMBL/GenBank/DDBJ databases">
        <authorList>
            <person name="Grassa J C."/>
        </authorList>
    </citation>
    <scope>NUCLEOTIDE SEQUENCE [LARGE SCALE GENOMIC DNA]</scope>
</reference>
<dbReference type="Pfam" id="PF00400">
    <property type="entry name" value="WD40"/>
    <property type="match status" value="6"/>
</dbReference>
<dbReference type="PROSITE" id="PS50294">
    <property type="entry name" value="WD_REPEATS_REGION"/>
    <property type="match status" value="4"/>
</dbReference>
<keyword evidence="9" id="KW-1185">Reference proteome</keyword>
<comment type="function">
    <text evidence="5">The coatomer is a cytosolic protein complex that binds to dilysine motifs and reversibly associates with Golgi non-clathrin-coated vesicles, which further mediate biosynthetic protein transport from the ER, via the Golgi up to the trans Golgi network. Coatomer complex is required for budding from Golgi membranes, and is essential for the retrograde Golgi-to-ER transport of dilysine-tagged proteins.</text>
</comment>
<name>A0A803NZY6_CANSA</name>
<dbReference type="EnsemblPlants" id="evm.model.02.3081">
    <property type="protein sequence ID" value="cds.evm.model.02.3081"/>
    <property type="gene ID" value="evm.TU.02.3081"/>
</dbReference>
<dbReference type="InterPro" id="IPR001680">
    <property type="entry name" value="WD40_rpt"/>
</dbReference>